<dbReference type="Proteomes" id="UP001642540">
    <property type="component" value="Unassembled WGS sequence"/>
</dbReference>
<keyword evidence="3" id="KW-0732">Signal</keyword>
<reference evidence="4 5" key="1">
    <citation type="submission" date="2024-08" db="EMBL/GenBank/DDBJ databases">
        <authorList>
            <person name="Cucini C."/>
            <person name="Frati F."/>
        </authorList>
    </citation>
    <scope>NUCLEOTIDE SEQUENCE [LARGE SCALE GENOMIC DNA]</scope>
</reference>
<protein>
    <recommendedName>
        <fullName evidence="6">Endocuticle structural glycoprotein SgAbd-2</fullName>
    </recommendedName>
</protein>
<feature type="chain" id="PRO_5045203710" description="Endocuticle structural glycoprotein SgAbd-2" evidence="3">
    <location>
        <begin position="17"/>
        <end position="208"/>
    </location>
</feature>
<dbReference type="EMBL" id="CAXLJM020000038">
    <property type="protein sequence ID" value="CAL8107657.1"/>
    <property type="molecule type" value="Genomic_DNA"/>
</dbReference>
<evidence type="ECO:0000256" key="2">
    <source>
        <dbReference type="PROSITE-ProRule" id="PRU00497"/>
    </source>
</evidence>
<evidence type="ECO:0000313" key="4">
    <source>
        <dbReference type="EMBL" id="CAL8107657.1"/>
    </source>
</evidence>
<dbReference type="PANTHER" id="PTHR10380">
    <property type="entry name" value="CUTICLE PROTEIN"/>
    <property type="match status" value="1"/>
</dbReference>
<evidence type="ECO:0008006" key="6">
    <source>
        <dbReference type="Google" id="ProtNLM"/>
    </source>
</evidence>
<keyword evidence="1 2" id="KW-0193">Cuticle</keyword>
<gene>
    <name evidence="4" type="ORF">ODALV1_LOCUS12740</name>
</gene>
<evidence type="ECO:0000256" key="3">
    <source>
        <dbReference type="SAM" id="SignalP"/>
    </source>
</evidence>
<comment type="caution">
    <text evidence="4">The sequence shown here is derived from an EMBL/GenBank/DDBJ whole genome shotgun (WGS) entry which is preliminary data.</text>
</comment>
<feature type="signal peptide" evidence="3">
    <location>
        <begin position="1"/>
        <end position="16"/>
    </location>
</feature>
<dbReference type="PROSITE" id="PS51155">
    <property type="entry name" value="CHIT_BIND_RR_2"/>
    <property type="match status" value="1"/>
</dbReference>
<dbReference type="InterPro" id="IPR050468">
    <property type="entry name" value="Cuticle_Struct_Prot"/>
</dbReference>
<proteinExistence type="predicted"/>
<name>A0ABP1QLJ4_9HEXA</name>
<dbReference type="Pfam" id="PF00379">
    <property type="entry name" value="Chitin_bind_4"/>
    <property type="match status" value="1"/>
</dbReference>
<dbReference type="PANTHER" id="PTHR10380:SF173">
    <property type="entry name" value="CUTICULAR PROTEIN 47EF, ISOFORM C-RELATED"/>
    <property type="match status" value="1"/>
</dbReference>
<evidence type="ECO:0000313" key="5">
    <source>
        <dbReference type="Proteomes" id="UP001642540"/>
    </source>
</evidence>
<keyword evidence="5" id="KW-1185">Reference proteome</keyword>
<evidence type="ECO:0000256" key="1">
    <source>
        <dbReference type="ARBA" id="ARBA00022460"/>
    </source>
</evidence>
<accession>A0ABP1QLJ4</accession>
<dbReference type="InterPro" id="IPR000618">
    <property type="entry name" value="Insect_cuticle"/>
</dbReference>
<sequence length="208" mass="22441">MKLFVVFAVCVAAANAVPYGSASYSAPLIRRVVTSPPSKSYGEPIEVKAEIPSYAAYPEALKKMIPILKLRLENDNKGTYNLETVSGDGSKITEQGSLKDLGDKEGPVTVSRGSYSFVGDDGKTYTVDWTADENGFQAKGDHLPTPPPIPAEILKSLKENKVQVSSYDDSSYSSPTIFKVSSDSYSPTIVKSIKTTEPISIRIKSGSY</sequence>
<organism evidence="4 5">
    <name type="scientific">Orchesella dallaii</name>
    <dbReference type="NCBI Taxonomy" id="48710"/>
    <lineage>
        <taxon>Eukaryota</taxon>
        <taxon>Metazoa</taxon>
        <taxon>Ecdysozoa</taxon>
        <taxon>Arthropoda</taxon>
        <taxon>Hexapoda</taxon>
        <taxon>Collembola</taxon>
        <taxon>Entomobryomorpha</taxon>
        <taxon>Entomobryoidea</taxon>
        <taxon>Orchesellidae</taxon>
        <taxon>Orchesellinae</taxon>
        <taxon>Orchesella</taxon>
    </lineage>
</organism>